<name>A0A1G9FFI4_9RHOB</name>
<proteinExistence type="predicted"/>
<dbReference type="EMBL" id="FNEK01000057">
    <property type="protein sequence ID" value="SDK87120.1"/>
    <property type="molecule type" value="Genomic_DNA"/>
</dbReference>
<dbReference type="CDD" id="cd07067">
    <property type="entry name" value="HP_PGM_like"/>
    <property type="match status" value="1"/>
</dbReference>
<dbReference type="STRING" id="571298.SAMN04488026_105712"/>
<reference evidence="1 2" key="1">
    <citation type="submission" date="2016-10" db="EMBL/GenBank/DDBJ databases">
        <authorList>
            <person name="de Groot N.N."/>
        </authorList>
    </citation>
    <scope>NUCLEOTIDE SEQUENCE [LARGE SCALE GENOMIC DNA]</scope>
    <source>
        <strain evidence="1 2">DSM 25294</strain>
    </source>
</reference>
<dbReference type="InterPro" id="IPR029033">
    <property type="entry name" value="His_PPase_superfam"/>
</dbReference>
<dbReference type="InterPro" id="IPR013078">
    <property type="entry name" value="His_Pase_superF_clade-1"/>
</dbReference>
<dbReference type="RefSeq" id="WP_093161598.1">
    <property type="nucleotide sequence ID" value="NZ_FNEK01000057.1"/>
</dbReference>
<dbReference type="Gene3D" id="3.40.50.1240">
    <property type="entry name" value="Phosphoglycerate mutase-like"/>
    <property type="match status" value="1"/>
</dbReference>
<dbReference type="AlphaFoldDB" id="A0A1G9FFI4"/>
<dbReference type="SUPFAM" id="SSF53254">
    <property type="entry name" value="Phosphoglycerate mutase-like"/>
    <property type="match status" value="1"/>
</dbReference>
<evidence type="ECO:0000313" key="1">
    <source>
        <dbReference type="EMBL" id="SDK87120.1"/>
    </source>
</evidence>
<gene>
    <name evidence="1" type="ORF">SAMN04488026_105712</name>
</gene>
<evidence type="ECO:0000313" key="2">
    <source>
        <dbReference type="Proteomes" id="UP000199382"/>
    </source>
</evidence>
<sequence length="191" mass="21127">MSRLIFITHPEVVVDPQLDIRQWGLSEIGFARMKAFADSPDVAGVTSIWSSAETKAIEAAEVLAARHLTRIQIDEDLGENDRSATGFLPPDEFERVAEAFFAEPDRRVRGWERAGDAQRRVAQAVARIVREHGAGDVAVVSHGAVGSLLFCQYQNRPISRAADQPFQGHYWQATLAGMAVVHSWKPIAPRL</sequence>
<keyword evidence="2" id="KW-1185">Reference proteome</keyword>
<dbReference type="Proteomes" id="UP000199382">
    <property type="component" value="Unassembled WGS sequence"/>
</dbReference>
<organism evidence="1 2">
    <name type="scientific">Aliiruegeria lutimaris</name>
    <dbReference type="NCBI Taxonomy" id="571298"/>
    <lineage>
        <taxon>Bacteria</taxon>
        <taxon>Pseudomonadati</taxon>
        <taxon>Pseudomonadota</taxon>
        <taxon>Alphaproteobacteria</taxon>
        <taxon>Rhodobacterales</taxon>
        <taxon>Roseobacteraceae</taxon>
        <taxon>Aliiruegeria</taxon>
    </lineage>
</organism>
<dbReference type="OrthoDB" id="34197at2"/>
<accession>A0A1G9FFI4</accession>
<dbReference type="Pfam" id="PF00300">
    <property type="entry name" value="His_Phos_1"/>
    <property type="match status" value="1"/>
</dbReference>
<protein>
    <submittedName>
        <fullName evidence="1">Broad specificity phosphatase PhoE</fullName>
    </submittedName>
</protein>